<reference evidence="2" key="2">
    <citation type="submission" date="2020-09" db="EMBL/GenBank/DDBJ databases">
        <authorList>
            <person name="Sun Q."/>
            <person name="Zhou Y."/>
        </authorList>
    </citation>
    <scope>NUCLEOTIDE SEQUENCE</scope>
    <source>
        <strain evidence="2">CGMCC 1.15758</strain>
    </source>
</reference>
<evidence type="ECO:0000313" key="3">
    <source>
        <dbReference type="Proteomes" id="UP000636949"/>
    </source>
</evidence>
<keyword evidence="1" id="KW-0175">Coiled coil</keyword>
<feature type="coiled-coil region" evidence="1">
    <location>
        <begin position="188"/>
        <end position="215"/>
    </location>
</feature>
<dbReference type="AlphaFoldDB" id="A0A8J3E8I4"/>
<comment type="caution">
    <text evidence="2">The sequence shown here is derived from an EMBL/GenBank/DDBJ whole genome shotgun (WGS) entry which is preliminary data.</text>
</comment>
<keyword evidence="3" id="KW-1185">Reference proteome</keyword>
<dbReference type="EMBL" id="BMJS01000004">
    <property type="protein sequence ID" value="GGF91536.1"/>
    <property type="molecule type" value="Genomic_DNA"/>
</dbReference>
<reference evidence="2" key="1">
    <citation type="journal article" date="2014" name="Int. J. Syst. Evol. Microbiol.">
        <title>Complete genome sequence of Corynebacterium casei LMG S-19264T (=DSM 44701T), isolated from a smear-ripened cheese.</title>
        <authorList>
            <consortium name="US DOE Joint Genome Institute (JGI-PGF)"/>
            <person name="Walter F."/>
            <person name="Albersmeier A."/>
            <person name="Kalinowski J."/>
            <person name="Ruckert C."/>
        </authorList>
    </citation>
    <scope>NUCLEOTIDE SEQUENCE</scope>
    <source>
        <strain evidence="2">CGMCC 1.15758</strain>
    </source>
</reference>
<evidence type="ECO:0000256" key="1">
    <source>
        <dbReference type="SAM" id="Coils"/>
    </source>
</evidence>
<sequence>MKKYAVLLLFIIYSISISHGFCRLPYEPWDPFCTSVPSSQSDAHAMINGGIIQKANGIKANPNLADKLHEIGYEVSGINIALQQKGVEFCAWLGYLTQDYYNYILTNKVISHEHSNYYVPDTLTYSPEKTFDYSVPTNFKYFYIPYTQSWRKAYCGMCYIPQKDTIGIAKLFVNSMQTWIDLVLNTKNEEVAGSIDGLKKQIDSLKEKYKKMKEIKPEQVISWCTQEYQSYLKKQYFCSYSNNNSVCKPFNSGRL</sequence>
<dbReference type="Proteomes" id="UP000636949">
    <property type="component" value="Unassembled WGS sequence"/>
</dbReference>
<evidence type="ECO:0000313" key="2">
    <source>
        <dbReference type="EMBL" id="GGF91536.1"/>
    </source>
</evidence>
<proteinExistence type="predicted"/>
<dbReference type="RefSeq" id="WP_117001726.1">
    <property type="nucleotide sequence ID" value="NZ_BMJS01000004.1"/>
</dbReference>
<name>A0A8J3E8I4_9GAMM</name>
<protein>
    <submittedName>
        <fullName evidence="2">Uncharacterized protein</fullName>
    </submittedName>
</protein>
<accession>A0A8J3E8I4</accession>
<organism evidence="2 3">
    <name type="scientific">Cysteiniphilum litorale</name>
    <dbReference type="NCBI Taxonomy" id="2056700"/>
    <lineage>
        <taxon>Bacteria</taxon>
        <taxon>Pseudomonadati</taxon>
        <taxon>Pseudomonadota</taxon>
        <taxon>Gammaproteobacteria</taxon>
        <taxon>Thiotrichales</taxon>
        <taxon>Fastidiosibacteraceae</taxon>
        <taxon>Cysteiniphilum</taxon>
    </lineage>
</organism>
<gene>
    <name evidence="2" type="ORF">GCM10010995_05960</name>
</gene>